<feature type="domain" description="MADF" evidence="3">
    <location>
        <begin position="6"/>
        <end position="99"/>
    </location>
</feature>
<evidence type="ECO:0000313" key="5">
    <source>
        <dbReference type="EMBL" id="GFO32388.1"/>
    </source>
</evidence>
<proteinExistence type="predicted"/>
<evidence type="ECO:0000259" key="4">
    <source>
        <dbReference type="PROSITE" id="PS51031"/>
    </source>
</evidence>
<gene>
    <name evidence="5" type="ORF">PoB_005889300</name>
</gene>
<feature type="compositionally biased region" description="Basic and acidic residues" evidence="2">
    <location>
        <begin position="108"/>
        <end position="117"/>
    </location>
</feature>
<dbReference type="GO" id="GO:0006357">
    <property type="term" value="P:regulation of transcription by RNA polymerase II"/>
    <property type="evidence" value="ECO:0007669"/>
    <property type="project" value="TreeGrafter"/>
</dbReference>
<dbReference type="Pfam" id="PF10545">
    <property type="entry name" value="MADF_DNA_bdg"/>
    <property type="match status" value="1"/>
</dbReference>
<dbReference type="SMART" id="SM00595">
    <property type="entry name" value="MADF"/>
    <property type="match status" value="1"/>
</dbReference>
<accession>A0AAV4CL05</accession>
<dbReference type="PROSITE" id="PS51029">
    <property type="entry name" value="MADF"/>
    <property type="match status" value="1"/>
</dbReference>
<dbReference type="PANTHER" id="PTHR12243">
    <property type="entry name" value="MADF DOMAIN TRANSCRIPTION FACTOR"/>
    <property type="match status" value="1"/>
</dbReference>
<dbReference type="GO" id="GO:0003677">
    <property type="term" value="F:DNA binding"/>
    <property type="evidence" value="ECO:0007669"/>
    <property type="project" value="InterPro"/>
</dbReference>
<dbReference type="PANTHER" id="PTHR12243:SF67">
    <property type="entry name" value="COREPRESSOR OF PANGOLIN, ISOFORM A-RELATED"/>
    <property type="match status" value="1"/>
</dbReference>
<protein>
    <submittedName>
        <fullName evidence="5">Transcription factor adf-1</fullName>
    </submittedName>
</protein>
<feature type="region of interest" description="Disordered" evidence="2">
    <location>
        <begin position="103"/>
        <end position="142"/>
    </location>
</feature>
<comment type="subcellular location">
    <subcellularLocation>
        <location evidence="1">Nucleus</location>
    </subcellularLocation>
</comment>
<evidence type="ECO:0000313" key="6">
    <source>
        <dbReference type="Proteomes" id="UP000735302"/>
    </source>
</evidence>
<dbReference type="Pfam" id="PF02944">
    <property type="entry name" value="BESS"/>
    <property type="match status" value="1"/>
</dbReference>
<dbReference type="Proteomes" id="UP000735302">
    <property type="component" value="Unassembled WGS sequence"/>
</dbReference>
<sequence>MDFNELLISAVEKRKTLYDRSEPNYCNRNFINAQWRAIGSELDCDENEARKRWTQLRDYFQKNHRHQIQKNLNSQSQTSYKKKKWFLYDNMTFLIPHLREMGVPTSSGEKKENHNDLPEEGNQEEDNEDMDDSSSSHASSISLSHSQIEQLGLLTSRSDSQLSIKKEPWQMQIQETLTSSSRIEKSSKPNQSERIIVPNSGQQRMRKRLHDTHSLLSAQSDDEDELFFRSLIPKMKRLDMIKKMECQAEILMTVLKYIKSSTYSSCNSDCQLFKYRRTFPEVSGEKCLRVGASRLEYRCSTLERLYPRKTLESTWRPPETLWSLYSGRQIYSGVCLAAAKATLELESVWRRPD</sequence>
<organism evidence="5 6">
    <name type="scientific">Plakobranchus ocellatus</name>
    <dbReference type="NCBI Taxonomy" id="259542"/>
    <lineage>
        <taxon>Eukaryota</taxon>
        <taxon>Metazoa</taxon>
        <taxon>Spiralia</taxon>
        <taxon>Lophotrochozoa</taxon>
        <taxon>Mollusca</taxon>
        <taxon>Gastropoda</taxon>
        <taxon>Heterobranchia</taxon>
        <taxon>Euthyneura</taxon>
        <taxon>Panpulmonata</taxon>
        <taxon>Sacoglossa</taxon>
        <taxon>Placobranchoidea</taxon>
        <taxon>Plakobranchidae</taxon>
        <taxon>Plakobranchus</taxon>
    </lineage>
</organism>
<name>A0AAV4CL05_9GAST</name>
<dbReference type="InterPro" id="IPR039353">
    <property type="entry name" value="TF_Adf1"/>
</dbReference>
<reference evidence="5 6" key="1">
    <citation type="journal article" date="2021" name="Elife">
        <title>Chloroplast acquisition without the gene transfer in kleptoplastic sea slugs, Plakobranchus ocellatus.</title>
        <authorList>
            <person name="Maeda T."/>
            <person name="Takahashi S."/>
            <person name="Yoshida T."/>
            <person name="Shimamura S."/>
            <person name="Takaki Y."/>
            <person name="Nagai Y."/>
            <person name="Toyoda A."/>
            <person name="Suzuki Y."/>
            <person name="Arimoto A."/>
            <person name="Ishii H."/>
            <person name="Satoh N."/>
            <person name="Nishiyama T."/>
            <person name="Hasebe M."/>
            <person name="Maruyama T."/>
            <person name="Minagawa J."/>
            <person name="Obokata J."/>
            <person name="Shigenobu S."/>
        </authorList>
    </citation>
    <scope>NUCLEOTIDE SEQUENCE [LARGE SCALE GENOMIC DNA]</scope>
</reference>
<dbReference type="InterPro" id="IPR004210">
    <property type="entry name" value="BESS_motif"/>
</dbReference>
<evidence type="ECO:0000259" key="3">
    <source>
        <dbReference type="PROSITE" id="PS51029"/>
    </source>
</evidence>
<dbReference type="GO" id="GO:0005667">
    <property type="term" value="C:transcription regulator complex"/>
    <property type="evidence" value="ECO:0007669"/>
    <property type="project" value="TreeGrafter"/>
</dbReference>
<evidence type="ECO:0000256" key="1">
    <source>
        <dbReference type="PROSITE-ProRule" id="PRU00371"/>
    </source>
</evidence>
<feature type="domain" description="BESS" evidence="4">
    <location>
        <begin position="221"/>
        <end position="260"/>
    </location>
</feature>
<feature type="compositionally biased region" description="Low complexity" evidence="2">
    <location>
        <begin position="133"/>
        <end position="142"/>
    </location>
</feature>
<dbReference type="PROSITE" id="PS51031">
    <property type="entry name" value="BESS"/>
    <property type="match status" value="1"/>
</dbReference>
<dbReference type="EMBL" id="BLXT01006629">
    <property type="protein sequence ID" value="GFO32388.1"/>
    <property type="molecule type" value="Genomic_DNA"/>
</dbReference>
<keyword evidence="6" id="KW-1185">Reference proteome</keyword>
<feature type="compositionally biased region" description="Acidic residues" evidence="2">
    <location>
        <begin position="118"/>
        <end position="132"/>
    </location>
</feature>
<dbReference type="AlphaFoldDB" id="A0AAV4CL05"/>
<evidence type="ECO:0000256" key="2">
    <source>
        <dbReference type="SAM" id="MobiDB-lite"/>
    </source>
</evidence>
<keyword evidence="1" id="KW-0539">Nucleus</keyword>
<dbReference type="GO" id="GO:0005634">
    <property type="term" value="C:nucleus"/>
    <property type="evidence" value="ECO:0007669"/>
    <property type="project" value="UniProtKB-SubCell"/>
</dbReference>
<dbReference type="InterPro" id="IPR006578">
    <property type="entry name" value="MADF-dom"/>
</dbReference>
<comment type="caution">
    <text evidence="5">The sequence shown here is derived from an EMBL/GenBank/DDBJ whole genome shotgun (WGS) entry which is preliminary data.</text>
</comment>